<dbReference type="EMBL" id="KB743235">
    <property type="protein sequence ID" value="EOB00110.1"/>
    <property type="molecule type" value="Genomic_DNA"/>
</dbReference>
<dbReference type="Proteomes" id="UP000296049">
    <property type="component" value="Unassembled WGS sequence"/>
</dbReference>
<accession>R0LEY2</accession>
<proteinExistence type="predicted"/>
<evidence type="ECO:0000313" key="1">
    <source>
        <dbReference type="EMBL" id="EOB00110.1"/>
    </source>
</evidence>
<sequence>MAIEKECSEECFSATTPTLMGRKQVILVQVKKSQLLVLSPDIVSGKILPVPSSTSKAESSKSPLVAGLLGHSVPVCPAALCSLEQNCRQGEAAALWGAGTARPYRAARLSVTDPHLQRQPSLPASLAVAVEVQPQRGGPGQQRDIVACCSCRCCTCTGKKPEIYTWCKLMHGVKSCRESWQKPVTNTLFPLIMSVAVLCSHGESPWAWGRIAARCVEQVPSLDAFVIHSPGAAQMQTCGEVTQLNSSEEQEFTSGFGEPHGLQVAPYSACGFLGSSSRETRLSSHTE</sequence>
<name>R0LEY2_ANAPL</name>
<organism evidence="1 2">
    <name type="scientific">Anas platyrhynchos</name>
    <name type="common">Mallard</name>
    <name type="synonym">Anas boschas</name>
    <dbReference type="NCBI Taxonomy" id="8839"/>
    <lineage>
        <taxon>Eukaryota</taxon>
        <taxon>Metazoa</taxon>
        <taxon>Chordata</taxon>
        <taxon>Craniata</taxon>
        <taxon>Vertebrata</taxon>
        <taxon>Euteleostomi</taxon>
        <taxon>Archelosauria</taxon>
        <taxon>Archosauria</taxon>
        <taxon>Dinosauria</taxon>
        <taxon>Saurischia</taxon>
        <taxon>Theropoda</taxon>
        <taxon>Coelurosauria</taxon>
        <taxon>Aves</taxon>
        <taxon>Neognathae</taxon>
        <taxon>Galloanserae</taxon>
        <taxon>Anseriformes</taxon>
        <taxon>Anatidae</taxon>
        <taxon>Anatinae</taxon>
        <taxon>Anas</taxon>
    </lineage>
</organism>
<reference evidence="2" key="1">
    <citation type="journal article" date="2013" name="Nat. Genet.">
        <title>The duck genome and transcriptome provide insight into an avian influenza virus reservoir species.</title>
        <authorList>
            <person name="Huang Y."/>
            <person name="Li Y."/>
            <person name="Burt D.W."/>
            <person name="Chen H."/>
            <person name="Zhang Y."/>
            <person name="Qian W."/>
            <person name="Kim H."/>
            <person name="Gan S."/>
            <person name="Zhao Y."/>
            <person name="Li J."/>
            <person name="Yi K."/>
            <person name="Feng H."/>
            <person name="Zhu P."/>
            <person name="Li B."/>
            <person name="Liu Q."/>
            <person name="Fairley S."/>
            <person name="Magor K.E."/>
            <person name="Du Z."/>
            <person name="Hu X."/>
            <person name="Goodman L."/>
            <person name="Tafer H."/>
            <person name="Vignal A."/>
            <person name="Lee T."/>
            <person name="Kim K.W."/>
            <person name="Sheng Z."/>
            <person name="An Y."/>
            <person name="Searle S."/>
            <person name="Herrero J."/>
            <person name="Groenen M.A."/>
            <person name="Crooijmans R.P."/>
            <person name="Faraut T."/>
            <person name="Cai Q."/>
            <person name="Webster R.G."/>
            <person name="Aldridge J.R."/>
            <person name="Warren W.C."/>
            <person name="Bartschat S."/>
            <person name="Kehr S."/>
            <person name="Marz M."/>
            <person name="Stadler P.F."/>
            <person name="Smith J."/>
            <person name="Kraus R.H."/>
            <person name="Zhao Y."/>
            <person name="Ren L."/>
            <person name="Fei J."/>
            <person name="Morisson M."/>
            <person name="Kaiser P."/>
            <person name="Griffin D.K."/>
            <person name="Rao M."/>
            <person name="Pitel F."/>
            <person name="Wang J."/>
            <person name="Li N."/>
        </authorList>
    </citation>
    <scope>NUCLEOTIDE SEQUENCE [LARGE SCALE GENOMIC DNA]</scope>
</reference>
<protein>
    <submittedName>
        <fullName evidence="1">Uncharacterized protein</fullName>
    </submittedName>
</protein>
<gene>
    <name evidence="1" type="ORF">Anapl_06199</name>
</gene>
<dbReference type="AlphaFoldDB" id="R0LEY2"/>
<evidence type="ECO:0000313" key="2">
    <source>
        <dbReference type="Proteomes" id="UP000296049"/>
    </source>
</evidence>
<keyword evidence="2" id="KW-1185">Reference proteome</keyword>